<evidence type="ECO:0008006" key="4">
    <source>
        <dbReference type="Google" id="ProtNLM"/>
    </source>
</evidence>
<feature type="region of interest" description="Disordered" evidence="1">
    <location>
        <begin position="22"/>
        <end position="99"/>
    </location>
</feature>
<name>A0A1H1W395_9GAMM</name>
<dbReference type="Proteomes" id="UP000243207">
    <property type="component" value="Chromosome I"/>
</dbReference>
<reference evidence="3" key="1">
    <citation type="submission" date="2016-10" db="EMBL/GenBank/DDBJ databases">
        <authorList>
            <person name="Varghese N."/>
            <person name="Submissions S."/>
        </authorList>
    </citation>
    <scope>NUCLEOTIDE SEQUENCE [LARGE SCALE GENOMIC DNA]</scope>
    <source>
        <strain evidence="3">NRRL B-51270</strain>
    </source>
</reference>
<feature type="compositionally biased region" description="Polar residues" evidence="1">
    <location>
        <begin position="25"/>
        <end position="36"/>
    </location>
</feature>
<evidence type="ECO:0000313" key="2">
    <source>
        <dbReference type="EMBL" id="SDS91190.1"/>
    </source>
</evidence>
<proteinExistence type="predicted"/>
<gene>
    <name evidence="2" type="ORF">SAMN05216421_2460</name>
</gene>
<evidence type="ECO:0000256" key="1">
    <source>
        <dbReference type="SAM" id="MobiDB-lite"/>
    </source>
</evidence>
<dbReference type="AlphaFoldDB" id="A0A1H1W395"/>
<keyword evidence="3" id="KW-1185">Reference proteome</keyword>
<evidence type="ECO:0000313" key="3">
    <source>
        <dbReference type="Proteomes" id="UP000243207"/>
    </source>
</evidence>
<dbReference type="EMBL" id="LT629736">
    <property type="protein sequence ID" value="SDS91190.1"/>
    <property type="molecule type" value="Genomic_DNA"/>
</dbReference>
<protein>
    <recommendedName>
        <fullName evidence="4">Energy transducer TonB</fullName>
    </recommendedName>
</protein>
<sequence>MHENTRLAYLNALGVISWVPREQSSDSPTLPVQASAQPEGGQGLADISAIGQSTEPMPADAGPHEQPDQTSEPAPPAASASLAETAEKPATEMEAVTKAQPSSPALAPFYLQLWLAGPCALLLEVSEPGLEKATAPYRLLADILRAAGLPDRPALFADFQWPLTRNPQFDRSAEAASQALIAFVQARLEDQSVVSIGCFGERCALLADADASTPERLFGREEALDGLAPAWFAAGLEQLPSVPSEKIKLWKLLKRVMPRWKERE</sequence>
<organism evidence="2 3">
    <name type="scientific">Halopseudomonas xinjiangensis</name>
    <dbReference type="NCBI Taxonomy" id="487184"/>
    <lineage>
        <taxon>Bacteria</taxon>
        <taxon>Pseudomonadati</taxon>
        <taxon>Pseudomonadota</taxon>
        <taxon>Gammaproteobacteria</taxon>
        <taxon>Pseudomonadales</taxon>
        <taxon>Pseudomonadaceae</taxon>
        <taxon>Halopseudomonas</taxon>
    </lineage>
</organism>
<dbReference type="STRING" id="487184.SAMN05216421_2460"/>
<accession>A0A1H1W395</accession>